<dbReference type="PANTHER" id="PTHR34203:SF15">
    <property type="entry name" value="SLL1173 PROTEIN"/>
    <property type="match status" value="1"/>
</dbReference>
<sequence length="259" mass="28111">MEDTAIETAPDRPERTRAHSRLAVAAAGMRAAARLRLVEPEIRGLHHLVRRGDVCFDVGAAYGMYSIPLADLVGPDGAVHSFEPQPRPRALLSAARRATGAGHIRLSDSGMGRTAGHLPLVLPVRFGLTISGHAHLADGLATTVPARPGATRRIHVPVTTIDDVCAARSIERVHFIKADVEGFEPEVLHGAAAVLERDMPSLLLEIEDRHLARYGRTADEVAALLRERGYAMATWRDDGWQPAERVVLGTRNYLFRAAA</sequence>
<reference evidence="2 3" key="1">
    <citation type="submission" date="2019-08" db="EMBL/GenBank/DDBJ databases">
        <title>Agrococcus lahaulensis sp. nov., isolated from a cold desert of the Indian Himalayas.</title>
        <authorList>
            <person name="Qu J.H."/>
        </authorList>
    </citation>
    <scope>NUCLEOTIDE SEQUENCE [LARGE SCALE GENOMIC DNA]</scope>
    <source>
        <strain evidence="2 3">NS18</strain>
    </source>
</reference>
<dbReference type="Gene3D" id="3.40.50.150">
    <property type="entry name" value="Vaccinia Virus protein VP39"/>
    <property type="match status" value="1"/>
</dbReference>
<dbReference type="NCBIfam" id="TIGR01444">
    <property type="entry name" value="fkbM_fam"/>
    <property type="match status" value="1"/>
</dbReference>
<dbReference type="InterPro" id="IPR052514">
    <property type="entry name" value="SAM-dependent_MTase"/>
</dbReference>
<evidence type="ECO:0000259" key="1">
    <source>
        <dbReference type="Pfam" id="PF05050"/>
    </source>
</evidence>
<dbReference type="SUPFAM" id="SSF53335">
    <property type="entry name" value="S-adenosyl-L-methionine-dependent methyltransferases"/>
    <property type="match status" value="1"/>
</dbReference>
<dbReference type="InterPro" id="IPR029063">
    <property type="entry name" value="SAM-dependent_MTases_sf"/>
</dbReference>
<feature type="domain" description="Methyltransferase FkbM" evidence="1">
    <location>
        <begin position="57"/>
        <end position="230"/>
    </location>
</feature>
<protein>
    <submittedName>
        <fullName evidence="2">FkbM family methyltransferase</fullName>
    </submittedName>
</protein>
<comment type="caution">
    <text evidence="2">The sequence shown here is derived from an EMBL/GenBank/DDBJ whole genome shotgun (WGS) entry which is preliminary data.</text>
</comment>
<dbReference type="EMBL" id="VOIR01000013">
    <property type="protein sequence ID" value="KAA6433865.1"/>
    <property type="molecule type" value="Genomic_DNA"/>
</dbReference>
<dbReference type="PANTHER" id="PTHR34203">
    <property type="entry name" value="METHYLTRANSFERASE, FKBM FAMILY PROTEIN"/>
    <property type="match status" value="1"/>
</dbReference>
<dbReference type="GO" id="GO:0032259">
    <property type="term" value="P:methylation"/>
    <property type="evidence" value="ECO:0007669"/>
    <property type="project" value="UniProtKB-KW"/>
</dbReference>
<evidence type="ECO:0000313" key="3">
    <source>
        <dbReference type="Proteomes" id="UP000323221"/>
    </source>
</evidence>
<dbReference type="AlphaFoldDB" id="A0A5M8QCT9"/>
<keyword evidence="2" id="KW-0808">Transferase</keyword>
<organism evidence="2 3">
    <name type="scientific">Agrococcus sediminis</name>
    <dbReference type="NCBI Taxonomy" id="2599924"/>
    <lineage>
        <taxon>Bacteria</taxon>
        <taxon>Bacillati</taxon>
        <taxon>Actinomycetota</taxon>
        <taxon>Actinomycetes</taxon>
        <taxon>Micrococcales</taxon>
        <taxon>Microbacteriaceae</taxon>
        <taxon>Agrococcus</taxon>
    </lineage>
</organism>
<keyword evidence="3" id="KW-1185">Reference proteome</keyword>
<accession>A0A5M8QCT9</accession>
<dbReference type="InterPro" id="IPR006342">
    <property type="entry name" value="FkbM_mtfrase"/>
</dbReference>
<dbReference type="Pfam" id="PF05050">
    <property type="entry name" value="Methyltransf_21"/>
    <property type="match status" value="1"/>
</dbReference>
<proteinExistence type="predicted"/>
<keyword evidence="2" id="KW-0489">Methyltransferase</keyword>
<name>A0A5M8QCT9_9MICO</name>
<dbReference type="RefSeq" id="WP_146356355.1">
    <property type="nucleotide sequence ID" value="NZ_VOIR01000013.1"/>
</dbReference>
<dbReference type="OrthoDB" id="7542440at2"/>
<dbReference type="GO" id="GO:0008168">
    <property type="term" value="F:methyltransferase activity"/>
    <property type="evidence" value="ECO:0007669"/>
    <property type="project" value="UniProtKB-KW"/>
</dbReference>
<gene>
    <name evidence="2" type="ORF">FQ330_07285</name>
</gene>
<evidence type="ECO:0000313" key="2">
    <source>
        <dbReference type="EMBL" id="KAA6433865.1"/>
    </source>
</evidence>
<dbReference type="Proteomes" id="UP000323221">
    <property type="component" value="Unassembled WGS sequence"/>
</dbReference>